<dbReference type="SUPFAM" id="SSF52949">
    <property type="entry name" value="Macro domain-like"/>
    <property type="match status" value="1"/>
</dbReference>
<dbReference type="PANTHER" id="PTHR35596:SF1">
    <property type="entry name" value="MICROBIAL-TYPE PARG CATALYTIC DOMAIN-CONTAINING PROTEIN"/>
    <property type="match status" value="1"/>
</dbReference>
<reference evidence="2" key="1">
    <citation type="submission" date="2021-02" db="EMBL/GenBank/DDBJ databases">
        <authorList>
            <person name="Dougan E. K."/>
            <person name="Rhodes N."/>
            <person name="Thang M."/>
            <person name="Chan C."/>
        </authorList>
    </citation>
    <scope>NUCLEOTIDE SEQUENCE</scope>
</reference>
<evidence type="ECO:0000313" key="3">
    <source>
        <dbReference type="Proteomes" id="UP000649617"/>
    </source>
</evidence>
<protein>
    <recommendedName>
        <fullName evidence="1">Microbial-type PARG catalytic domain-containing protein</fullName>
    </recommendedName>
</protein>
<dbReference type="InterPro" id="IPR043472">
    <property type="entry name" value="Macro_dom-like"/>
</dbReference>
<evidence type="ECO:0000313" key="2">
    <source>
        <dbReference type="EMBL" id="CAE7644902.1"/>
    </source>
</evidence>
<dbReference type="PANTHER" id="PTHR35596">
    <property type="entry name" value="DUF2263 DOMAIN-CONTAINING PROTEIN"/>
    <property type="match status" value="1"/>
</dbReference>
<organism evidence="2 3">
    <name type="scientific">Symbiodinium pilosum</name>
    <name type="common">Dinoflagellate</name>
    <dbReference type="NCBI Taxonomy" id="2952"/>
    <lineage>
        <taxon>Eukaryota</taxon>
        <taxon>Sar</taxon>
        <taxon>Alveolata</taxon>
        <taxon>Dinophyceae</taxon>
        <taxon>Suessiales</taxon>
        <taxon>Symbiodiniaceae</taxon>
        <taxon>Symbiodinium</taxon>
    </lineage>
</organism>
<gene>
    <name evidence="2" type="ORF">SPIL2461_LOCUS17128</name>
</gene>
<dbReference type="EMBL" id="CAJNIZ010042971">
    <property type="protein sequence ID" value="CAE7644902.1"/>
    <property type="molecule type" value="Genomic_DNA"/>
</dbReference>
<proteinExistence type="predicted"/>
<dbReference type="InterPro" id="IPR019261">
    <property type="entry name" value="PARG_cat_microbial"/>
</dbReference>
<dbReference type="Gene3D" id="3.40.220.10">
    <property type="entry name" value="Leucine Aminopeptidase, subunit E, domain 1"/>
    <property type="match status" value="1"/>
</dbReference>
<dbReference type="AlphaFoldDB" id="A0A812VVN6"/>
<feature type="domain" description="Microbial-type PARG catalytic" evidence="1">
    <location>
        <begin position="157"/>
        <end position="257"/>
    </location>
</feature>
<dbReference type="Proteomes" id="UP000649617">
    <property type="component" value="Unassembled WGS sequence"/>
</dbReference>
<name>A0A812VVN6_SYMPI</name>
<evidence type="ECO:0000259" key="1">
    <source>
        <dbReference type="Pfam" id="PF10021"/>
    </source>
</evidence>
<keyword evidence="3" id="KW-1185">Reference proteome</keyword>
<sequence length="381" mass="42274">MVVAAEQGRSMVVDAYPVNYSPNERPSKGGMLRAFLSASLKDCKAFCSEIQRYLQKSFDGEFLASGASRRDLWRVLLPLPGIFAFVADRGDHELMIMNVWSLAVRHDTICRLLSLSTEERERALAKVSGSGIFAWYLTNRPGYHGGGWPCILDEDRQASTLDAAKVAADLGLRVLMLNFAHGYNCGGGFEHAAGSQEEAIFRSSSLFLSLWPHRRKDDGPGVLKRGTWIGDFDPLLPRKEPFYEHTECGGIYSPHVQLLGTDAEVAVATVAAQDVTRNPPFRPELLREKIRTVLWMAREHGHDAVILGAFGCGYFSNPTEAVAQIFQQVLATEFSGVFRLVVFALLRDRNFPVFAKCFPLVDVKRLPALLESQTPAPKPES</sequence>
<dbReference type="OrthoDB" id="9985428at2759"/>
<accession>A0A812VVN6</accession>
<dbReference type="Pfam" id="PF10021">
    <property type="entry name" value="PARG_cat_microb"/>
    <property type="match status" value="1"/>
</dbReference>
<comment type="caution">
    <text evidence="2">The sequence shown here is derived from an EMBL/GenBank/DDBJ whole genome shotgun (WGS) entry which is preliminary data.</text>
</comment>